<dbReference type="AlphaFoldDB" id="A0A4R2IVJ8"/>
<comment type="subcellular location">
    <subcellularLocation>
        <location evidence="1">Cell membrane</location>
        <topology evidence="1">Multi-pass membrane protein</topology>
    </subcellularLocation>
</comment>
<evidence type="ECO:0000259" key="7">
    <source>
        <dbReference type="Pfam" id="PF00482"/>
    </source>
</evidence>
<proteinExistence type="predicted"/>
<dbReference type="Pfam" id="PF00482">
    <property type="entry name" value="T2SSF"/>
    <property type="match status" value="1"/>
</dbReference>
<sequence length="285" mass="30403">MTLLVLTAVLGAVGVLLVLLAVLPPAPVDLPAVISRIDDVLRQDVTPRGWHRVLQYVVDRSERSTSRWWGIPTADLHLVGQTTTRYLARRGIYAVLGAAVMVAALLRMNVVSLAAPAAVVGAVALSMVPWYSVRHAAGRARRDVVHALAALFDLTAQERDAGRAPGQALTAAAAVCDGWAFSEVRSCLRSAQRTGVTPWAALTQFSARIEVEALHDLGDIIASAADGAAVSRTLRDKAAVLREAALQAESTTASKRSEWLFAPVALLVIGLLVLLLYPIFSQIPQ</sequence>
<evidence type="ECO:0000313" key="8">
    <source>
        <dbReference type="EMBL" id="TCO49643.1"/>
    </source>
</evidence>
<keyword evidence="4 6" id="KW-1133">Transmembrane helix</keyword>
<dbReference type="InterPro" id="IPR018076">
    <property type="entry name" value="T2SS_GspF_dom"/>
</dbReference>
<dbReference type="OrthoDB" id="5243064at2"/>
<feature type="domain" description="Type II secretion system protein GspF" evidence="7">
    <location>
        <begin position="160"/>
        <end position="278"/>
    </location>
</feature>
<evidence type="ECO:0000256" key="5">
    <source>
        <dbReference type="ARBA" id="ARBA00023136"/>
    </source>
</evidence>
<evidence type="ECO:0000313" key="9">
    <source>
        <dbReference type="Proteomes" id="UP000295680"/>
    </source>
</evidence>
<dbReference type="Proteomes" id="UP000295680">
    <property type="component" value="Unassembled WGS sequence"/>
</dbReference>
<reference evidence="8 9" key="1">
    <citation type="submission" date="2019-03" db="EMBL/GenBank/DDBJ databases">
        <title>Genomic Encyclopedia of Type Strains, Phase IV (KMG-IV): sequencing the most valuable type-strain genomes for metagenomic binning, comparative biology and taxonomic classification.</title>
        <authorList>
            <person name="Goeker M."/>
        </authorList>
    </citation>
    <scope>NUCLEOTIDE SEQUENCE [LARGE SCALE GENOMIC DNA]</scope>
    <source>
        <strain evidence="8 9">DSM 45934</strain>
    </source>
</reference>
<comment type="caution">
    <text evidence="8">The sequence shown here is derived from an EMBL/GenBank/DDBJ whole genome shotgun (WGS) entry which is preliminary data.</text>
</comment>
<organism evidence="8 9">
    <name type="scientific">Actinocrispum wychmicini</name>
    <dbReference type="NCBI Taxonomy" id="1213861"/>
    <lineage>
        <taxon>Bacteria</taxon>
        <taxon>Bacillati</taxon>
        <taxon>Actinomycetota</taxon>
        <taxon>Actinomycetes</taxon>
        <taxon>Pseudonocardiales</taxon>
        <taxon>Pseudonocardiaceae</taxon>
        <taxon>Actinocrispum</taxon>
    </lineage>
</organism>
<feature type="transmembrane region" description="Helical" evidence="6">
    <location>
        <begin position="259"/>
        <end position="280"/>
    </location>
</feature>
<dbReference type="PANTHER" id="PTHR35007:SF1">
    <property type="entry name" value="PILUS ASSEMBLY PROTEIN"/>
    <property type="match status" value="1"/>
</dbReference>
<protein>
    <submittedName>
        <fullName evidence="8">Flp pilus assembly protein TadB</fullName>
    </submittedName>
</protein>
<dbReference type="PANTHER" id="PTHR35007">
    <property type="entry name" value="INTEGRAL MEMBRANE PROTEIN-RELATED"/>
    <property type="match status" value="1"/>
</dbReference>
<keyword evidence="3 6" id="KW-0812">Transmembrane</keyword>
<keyword evidence="5 6" id="KW-0472">Membrane</keyword>
<dbReference type="GO" id="GO:0005886">
    <property type="term" value="C:plasma membrane"/>
    <property type="evidence" value="ECO:0007669"/>
    <property type="project" value="UniProtKB-SubCell"/>
</dbReference>
<evidence type="ECO:0000256" key="1">
    <source>
        <dbReference type="ARBA" id="ARBA00004651"/>
    </source>
</evidence>
<evidence type="ECO:0000256" key="6">
    <source>
        <dbReference type="SAM" id="Phobius"/>
    </source>
</evidence>
<gene>
    <name evidence="8" type="ORF">EV192_1148</name>
</gene>
<feature type="transmembrane region" description="Helical" evidence="6">
    <location>
        <begin position="114"/>
        <end position="133"/>
    </location>
</feature>
<dbReference type="EMBL" id="SLWS01000014">
    <property type="protein sequence ID" value="TCO49643.1"/>
    <property type="molecule type" value="Genomic_DNA"/>
</dbReference>
<keyword evidence="9" id="KW-1185">Reference proteome</keyword>
<feature type="transmembrane region" description="Helical" evidence="6">
    <location>
        <begin position="91"/>
        <end position="108"/>
    </location>
</feature>
<evidence type="ECO:0000256" key="2">
    <source>
        <dbReference type="ARBA" id="ARBA00022475"/>
    </source>
</evidence>
<dbReference type="RefSeq" id="WP_132124905.1">
    <property type="nucleotide sequence ID" value="NZ_SLWS01000014.1"/>
</dbReference>
<keyword evidence="2" id="KW-1003">Cell membrane</keyword>
<name>A0A4R2IVJ8_9PSEU</name>
<accession>A0A4R2IVJ8</accession>
<evidence type="ECO:0000256" key="4">
    <source>
        <dbReference type="ARBA" id="ARBA00022989"/>
    </source>
</evidence>
<evidence type="ECO:0000256" key="3">
    <source>
        <dbReference type="ARBA" id="ARBA00022692"/>
    </source>
</evidence>
<feature type="transmembrane region" description="Helical" evidence="6">
    <location>
        <begin position="6"/>
        <end position="26"/>
    </location>
</feature>